<dbReference type="InterPro" id="IPR001509">
    <property type="entry name" value="Epimerase_deHydtase"/>
</dbReference>
<dbReference type="EMBL" id="MAAO01000004">
    <property type="protein sequence ID" value="OUR98975.1"/>
    <property type="molecule type" value="Genomic_DNA"/>
</dbReference>
<dbReference type="Gene3D" id="3.40.50.720">
    <property type="entry name" value="NAD(P)-binding Rossmann-like Domain"/>
    <property type="match status" value="1"/>
</dbReference>
<feature type="domain" description="NAD-dependent epimerase/dehydratase" evidence="2">
    <location>
        <begin position="3"/>
        <end position="272"/>
    </location>
</feature>
<reference evidence="4" key="1">
    <citation type="journal article" date="2017" name="Proc. Natl. Acad. Sci. U.S.A.">
        <title>Simulation of Deepwater Horizon oil plume reveals substrate specialization within a complex community of hydrocarbon-degraders.</title>
        <authorList>
            <person name="Hu P."/>
            <person name="Dubinsky E.A."/>
            <person name="Probst A.J."/>
            <person name="Wang J."/>
            <person name="Sieber C.M.K."/>
            <person name="Tom L.M."/>
            <person name="Gardinali P."/>
            <person name="Banfield J.F."/>
            <person name="Atlas R.M."/>
            <person name="Andersen G.L."/>
        </authorList>
    </citation>
    <scope>NUCLEOTIDE SEQUENCE [LARGE SCALE GENOMIC DNA]</scope>
</reference>
<dbReference type="Pfam" id="PF01370">
    <property type="entry name" value="Epimerase"/>
    <property type="match status" value="1"/>
</dbReference>
<dbReference type="SUPFAM" id="SSF51735">
    <property type="entry name" value="NAD(P)-binding Rossmann-fold domains"/>
    <property type="match status" value="1"/>
</dbReference>
<gene>
    <name evidence="3" type="ORF">A9Q84_05425</name>
</gene>
<dbReference type="PANTHER" id="PTHR43000">
    <property type="entry name" value="DTDP-D-GLUCOSE 4,6-DEHYDRATASE-RELATED"/>
    <property type="match status" value="1"/>
</dbReference>
<sequence length="355" mass="39653">MEILITGGAGFVGSNLALQIKEKFPDYNVTVFDNLKRRGSEFQLHHLLAKGVVFNHGDIRIREDLLSLDKKFDLMIEASAEPSVHAGTDGSPDYLIQTNLLGTVNCLEFARKYCGGMIFLSTSRVYSIGDLVNIPLKTEGSRFILENTDDILGISEKGISEEFNLLNYRSLYGATKLASELLIQEYAQTYGLNAVINRCGVIAGPGQWGKVDQGVFTLWVANHFFKKNLNYTGFGGQGLQVRDLLHPTDLFEAITCQWDKLSEQRGNVFNLGGGNSCSTSLLELTQICEKVTGNRIDISSKPETAANDIPWYVTDYSKFNQVYNWSPKKNVTNIVEDIYSWLKSNEAEVSKIFNR</sequence>
<evidence type="ECO:0000313" key="4">
    <source>
        <dbReference type="Proteomes" id="UP000196531"/>
    </source>
</evidence>
<name>A0A1Y5FI06_9BACT</name>
<accession>A0A1Y5FI06</accession>
<dbReference type="AlphaFoldDB" id="A0A1Y5FI06"/>
<dbReference type="InterPro" id="IPR036291">
    <property type="entry name" value="NAD(P)-bd_dom_sf"/>
</dbReference>
<protein>
    <submittedName>
        <fullName evidence="3">3-beta hydroxysteroid dehydrogenase</fullName>
    </submittedName>
</protein>
<evidence type="ECO:0000313" key="3">
    <source>
        <dbReference type="EMBL" id="OUR98975.1"/>
    </source>
</evidence>
<evidence type="ECO:0000259" key="2">
    <source>
        <dbReference type="Pfam" id="PF01370"/>
    </source>
</evidence>
<comment type="similarity">
    <text evidence="1">Belongs to the NAD(P)-dependent epimerase/dehydratase family.</text>
</comment>
<dbReference type="Proteomes" id="UP000196531">
    <property type="component" value="Unassembled WGS sequence"/>
</dbReference>
<comment type="caution">
    <text evidence="3">The sequence shown here is derived from an EMBL/GenBank/DDBJ whole genome shotgun (WGS) entry which is preliminary data.</text>
</comment>
<evidence type="ECO:0000256" key="1">
    <source>
        <dbReference type="ARBA" id="ARBA00007637"/>
    </source>
</evidence>
<organism evidence="3 4">
    <name type="scientific">Halobacteriovorax marinus</name>
    <dbReference type="NCBI Taxonomy" id="97084"/>
    <lineage>
        <taxon>Bacteria</taxon>
        <taxon>Pseudomonadati</taxon>
        <taxon>Bdellovibrionota</taxon>
        <taxon>Bacteriovoracia</taxon>
        <taxon>Bacteriovoracales</taxon>
        <taxon>Halobacteriovoraceae</taxon>
        <taxon>Halobacteriovorax</taxon>
    </lineage>
</organism>
<proteinExistence type="inferred from homology"/>